<evidence type="ECO:0000313" key="1">
    <source>
        <dbReference type="EMBL" id="MFC6663625.1"/>
    </source>
</evidence>
<dbReference type="RefSeq" id="WP_380059295.1">
    <property type="nucleotide sequence ID" value="NZ_JBHSWB010000004.1"/>
</dbReference>
<comment type="caution">
    <text evidence="2">The sequence shown here is derived from an EMBL/GenBank/DDBJ whole genome shotgun (WGS) entry which is preliminary data.</text>
</comment>
<dbReference type="InterPro" id="IPR027417">
    <property type="entry name" value="P-loop_NTPase"/>
</dbReference>
<reference evidence="2" key="3">
    <citation type="submission" date="2024-09" db="EMBL/GenBank/DDBJ databases">
        <authorList>
            <person name="Sun Q."/>
            <person name="Mori K."/>
        </authorList>
    </citation>
    <scope>NUCLEOTIDE SEQUENCE</scope>
    <source>
        <strain evidence="2">NBRC 112888</strain>
    </source>
</reference>
<proteinExistence type="predicted"/>
<dbReference type="Proteomes" id="UP001596317">
    <property type="component" value="Unassembled WGS sequence"/>
</dbReference>
<dbReference type="SUPFAM" id="SSF52540">
    <property type="entry name" value="P-loop containing nucleoside triphosphate hydrolases"/>
    <property type="match status" value="1"/>
</dbReference>
<dbReference type="InterPro" id="IPR051162">
    <property type="entry name" value="T4SS_component"/>
</dbReference>
<name>A0ABW1ZSB5_9DEIO</name>
<dbReference type="EMBL" id="JBHSWB010000004">
    <property type="protein sequence ID" value="MFC6663871.1"/>
    <property type="molecule type" value="Genomic_DNA"/>
</dbReference>
<evidence type="ECO:0000313" key="2">
    <source>
        <dbReference type="EMBL" id="MFC6663871.1"/>
    </source>
</evidence>
<reference evidence="2" key="1">
    <citation type="journal article" date="2014" name="Int. J. Syst. Evol. Microbiol.">
        <title>Complete genome of a new Firmicutes species belonging to the dominant human colonic microbiota ('Ruminococcus bicirculans') reveals two chromosomes and a selective capacity to utilize plant glucans.</title>
        <authorList>
            <consortium name="NISC Comparative Sequencing Program"/>
            <person name="Wegmann U."/>
            <person name="Louis P."/>
            <person name="Goesmann A."/>
            <person name="Henrissat B."/>
            <person name="Duncan S.H."/>
            <person name="Flint H.J."/>
        </authorList>
    </citation>
    <scope>NUCLEOTIDE SEQUENCE</scope>
    <source>
        <strain evidence="2">NBRC 112888</strain>
    </source>
</reference>
<accession>A0ABW1ZSB5</accession>
<dbReference type="EMBL" id="JBHSWB010000004">
    <property type="protein sequence ID" value="MFC6663625.1"/>
    <property type="molecule type" value="Genomic_DNA"/>
</dbReference>
<protein>
    <submittedName>
        <fullName evidence="2">VirB4 family type IV secretion system protein</fullName>
    </submittedName>
</protein>
<dbReference type="Gene3D" id="1.10.8.730">
    <property type="match status" value="1"/>
</dbReference>
<dbReference type="Gene3D" id="3.40.50.300">
    <property type="entry name" value="P-loop containing nucleotide triphosphate hydrolases"/>
    <property type="match status" value="1"/>
</dbReference>
<sequence>MRLFPLSPGRVAFDDRVGYRQRLHRAIIGTLPTGSRIRTYTVSSQAGPDSVQRFLTHGGHTENVLLRQLCLSRDERIETLQRRDMLSDVRTFLTVSIPGLPKVKNAPYLDSVMKDLIPDILDLRQDLSHQIYSAGIYNIELQTAGVFREIYGYFNKSIAPAGMPTYSSVLDQRRLEDLDDHTLFSNSIREQVACTSLDHSNDGYLVMDNRFITTVSMWKAGEGTDPGITEKVLTALAGRDYVLMNEFLIEDPADQRAKINEQLDTMTYEAEALGAGRETTQRIASGQDVLSQLESGEVTGRWASALILSAEDPKALHRLKLDAVGVYRQLEGITPIVGDAQNLDIFLDCAPFNGAQHPYHSKAYGSNAIDFIPLVGSWSGKMRPLLTLRNAFGGLTGINPTEGVSKYGVIVVAGPGAGKTHLVHTVLSAAAAVDNARTITIDMKDGYIPLYELLGGSDGKASTILEFGPGATTSDGRPLCVNLFDLPPEHAQPQPDKFATILQVLRLLKIVTNPTRETLARNAVEQFYSFYSEPIPVALQEDYLKAYEDERQLLAELHMPELREAPTTRYTNEGTLSDFHRILRNMNQLKTEGIRPEVKQEQLAMAMELEPYLNAPGGLTTDIGRFLDGQTNATLTADHTYIRAGRMDSDPIIKSIGLLLINELIWNTARNNPDGRWTYVNNEEVGALCMMEGGRDQVRRQYKLGREFGLVPIAVTQEPADIEALSGLSNGASTFLFGELSADEIEKTVRAFNLTPAVAEQIRNLGGKLGVYREFVAVNAGENSQIDAIRGALYTSELEMMLFSSHKDDKARRDQMRRQLGNGSHLEASLAMLDKGA</sequence>
<dbReference type="PANTHER" id="PTHR30121">
    <property type="entry name" value="UNCHARACTERIZED PROTEIN YJGR-RELATED"/>
    <property type="match status" value="1"/>
</dbReference>
<keyword evidence="3" id="KW-1185">Reference proteome</keyword>
<reference evidence="3" key="2">
    <citation type="journal article" date="2019" name="Int. J. Syst. Evol. Microbiol.">
        <title>The Global Catalogue of Microorganisms (GCM) 10K type strain sequencing project: providing services to taxonomists for standard genome sequencing and annotation.</title>
        <authorList>
            <consortium name="The Broad Institute Genomics Platform"/>
            <consortium name="The Broad Institute Genome Sequencing Center for Infectious Disease"/>
            <person name="Wu L."/>
            <person name="Ma J."/>
        </authorList>
    </citation>
    <scope>NUCLEOTIDE SEQUENCE [LARGE SCALE GENOMIC DNA]</scope>
    <source>
        <strain evidence="3">CCUG 63830</strain>
    </source>
</reference>
<organism evidence="2 3">
    <name type="scientific">Deinococcus multiflagellatus</name>
    <dbReference type="NCBI Taxonomy" id="1656887"/>
    <lineage>
        <taxon>Bacteria</taxon>
        <taxon>Thermotogati</taxon>
        <taxon>Deinococcota</taxon>
        <taxon>Deinococci</taxon>
        <taxon>Deinococcales</taxon>
        <taxon>Deinococcaceae</taxon>
        <taxon>Deinococcus</taxon>
    </lineage>
</organism>
<evidence type="ECO:0000313" key="3">
    <source>
        <dbReference type="Proteomes" id="UP001596317"/>
    </source>
</evidence>
<gene>
    <name evidence="1" type="ORF">ACFP90_26800</name>
    <name evidence="2" type="ORF">ACFP90_28160</name>
</gene>
<dbReference type="PANTHER" id="PTHR30121:SF6">
    <property type="entry name" value="SLR6007 PROTEIN"/>
    <property type="match status" value="1"/>
</dbReference>